<dbReference type="Proteomes" id="UP001165960">
    <property type="component" value="Unassembled WGS sequence"/>
</dbReference>
<gene>
    <name evidence="1" type="primary">MRD1_2</name>
    <name evidence="1" type="ORF">DSO57_1002598</name>
</gene>
<keyword evidence="2" id="KW-1185">Reference proteome</keyword>
<evidence type="ECO:0000313" key="1">
    <source>
        <dbReference type="EMBL" id="KAJ9082652.1"/>
    </source>
</evidence>
<dbReference type="EMBL" id="QTSX02001426">
    <property type="protein sequence ID" value="KAJ9082652.1"/>
    <property type="molecule type" value="Genomic_DNA"/>
</dbReference>
<accession>A0ACC2U8A5</accession>
<evidence type="ECO:0000313" key="2">
    <source>
        <dbReference type="Proteomes" id="UP001165960"/>
    </source>
</evidence>
<sequence length="384" mass="43287">MQPRSKAKTWANEDTAILGNGAQGKKAKVKAQVTCVPNKKTGGQGQLLTKTHLKFEDDDDLYETLPSTKEAEESKDKPVQLSKDEKVVFNNAVSDLEYLKSRMKKDLDEEPKKVEEAKPAPVKEAELAPESQIMDNGRLFIRNLPYTCSEAELRKAFEKIGPLSEIHMPISRETRKPKGFAYIMYVLPEHALQAYKKLDNSFFQGRLLHILPAKDKLVSEPDFNDETLSFKKRAELKKKALSTSDYNWNSLFMSTDAIADSIAARLNITKGEVMDPTADNVAARLAMAETQIIMETKRFFEDHGVDFGSFGRKERSDTVIIVKNIPYGTTEDQIREVFEKHGQLGRILIPPSKTIAVVEFIAPTEARSAFRHLAYKRFGDAPCI</sequence>
<reference evidence="1" key="1">
    <citation type="submission" date="2022-04" db="EMBL/GenBank/DDBJ databases">
        <title>Genome of the entomopathogenic fungus Entomophthora muscae.</title>
        <authorList>
            <person name="Elya C."/>
            <person name="Lovett B.R."/>
            <person name="Lee E."/>
            <person name="Macias A.M."/>
            <person name="Hajek A.E."/>
            <person name="De Bivort B.L."/>
            <person name="Kasson M.T."/>
            <person name="De Fine Licht H.H."/>
            <person name="Stajich J.E."/>
        </authorList>
    </citation>
    <scope>NUCLEOTIDE SEQUENCE</scope>
    <source>
        <strain evidence="1">Berkeley</strain>
    </source>
</reference>
<protein>
    <submittedName>
        <fullName evidence="1">Multiple RNA-binding domain-containing protein 1</fullName>
    </submittedName>
</protein>
<organism evidence="1 2">
    <name type="scientific">Entomophthora muscae</name>
    <dbReference type="NCBI Taxonomy" id="34485"/>
    <lineage>
        <taxon>Eukaryota</taxon>
        <taxon>Fungi</taxon>
        <taxon>Fungi incertae sedis</taxon>
        <taxon>Zoopagomycota</taxon>
        <taxon>Entomophthoromycotina</taxon>
        <taxon>Entomophthoromycetes</taxon>
        <taxon>Entomophthorales</taxon>
        <taxon>Entomophthoraceae</taxon>
        <taxon>Entomophthora</taxon>
    </lineage>
</organism>
<proteinExistence type="predicted"/>
<comment type="caution">
    <text evidence="1">The sequence shown here is derived from an EMBL/GenBank/DDBJ whole genome shotgun (WGS) entry which is preliminary data.</text>
</comment>
<name>A0ACC2U8A5_9FUNG</name>